<keyword evidence="1" id="KW-0472">Membrane</keyword>
<dbReference type="Proteomes" id="UP000278440">
    <property type="component" value="Unassembled WGS sequence"/>
</dbReference>
<dbReference type="AlphaFoldDB" id="A0A495XU17"/>
<sequence length="105" mass="11376">MPVSPYPAPVALSFRSRVEHASAPLAERVNSVPRPLFLGGLVVVLLVGVFAPAPWGGIAFALVTVLVAWLLYLTWPRLTMPEQLMRLAVLTLAAAVTIVRFFPRG</sequence>
<dbReference type="EMBL" id="RBXT01000001">
    <property type="protein sequence ID" value="RKT77687.1"/>
    <property type="molecule type" value="Genomic_DNA"/>
</dbReference>
<evidence type="ECO:0000256" key="1">
    <source>
        <dbReference type="SAM" id="Phobius"/>
    </source>
</evidence>
<protein>
    <submittedName>
        <fullName evidence="2">Uncharacterized protein</fullName>
    </submittedName>
</protein>
<evidence type="ECO:0000313" key="2">
    <source>
        <dbReference type="EMBL" id="RKT77687.1"/>
    </source>
</evidence>
<keyword evidence="1" id="KW-0812">Transmembrane</keyword>
<evidence type="ECO:0000313" key="3">
    <source>
        <dbReference type="Proteomes" id="UP000278440"/>
    </source>
</evidence>
<dbReference type="InterPro" id="IPR046549">
    <property type="entry name" value="DUF6703"/>
</dbReference>
<dbReference type="Pfam" id="PF20444">
    <property type="entry name" value="DUF6703"/>
    <property type="match status" value="1"/>
</dbReference>
<feature type="transmembrane region" description="Helical" evidence="1">
    <location>
        <begin position="57"/>
        <end position="75"/>
    </location>
</feature>
<organism evidence="2 3">
    <name type="scientific">Terracoccus luteus</name>
    <dbReference type="NCBI Taxonomy" id="53356"/>
    <lineage>
        <taxon>Bacteria</taxon>
        <taxon>Bacillati</taxon>
        <taxon>Actinomycetota</taxon>
        <taxon>Actinomycetes</taxon>
        <taxon>Micrococcales</taxon>
        <taxon>Intrasporangiaceae</taxon>
        <taxon>Terracoccus</taxon>
    </lineage>
</organism>
<keyword evidence="3" id="KW-1185">Reference proteome</keyword>
<name>A0A495XU17_9MICO</name>
<feature type="transmembrane region" description="Helical" evidence="1">
    <location>
        <begin position="87"/>
        <end position="103"/>
    </location>
</feature>
<comment type="caution">
    <text evidence="2">The sequence shown here is derived from an EMBL/GenBank/DDBJ whole genome shotgun (WGS) entry which is preliminary data.</text>
</comment>
<keyword evidence="1" id="KW-1133">Transmembrane helix</keyword>
<reference evidence="2 3" key="1">
    <citation type="submission" date="2018-10" db="EMBL/GenBank/DDBJ databases">
        <title>Sequencing the genomes of 1000 actinobacteria strains.</title>
        <authorList>
            <person name="Klenk H.-P."/>
        </authorList>
    </citation>
    <scope>NUCLEOTIDE SEQUENCE [LARGE SCALE GENOMIC DNA]</scope>
    <source>
        <strain evidence="2 3">DSM 44267</strain>
    </source>
</reference>
<gene>
    <name evidence="2" type="ORF">DFJ68_1111</name>
</gene>
<accession>A0A495XU17</accession>
<proteinExistence type="predicted"/>